<evidence type="ECO:0000256" key="4">
    <source>
        <dbReference type="ARBA" id="ARBA00022825"/>
    </source>
</evidence>
<evidence type="ECO:0000313" key="6">
    <source>
        <dbReference type="EMBL" id="TMQ63951.1"/>
    </source>
</evidence>
<comment type="caution">
    <text evidence="6">The sequence shown here is derived from an EMBL/GenBank/DDBJ whole genome shotgun (WGS) entry which is preliminary data.</text>
</comment>
<evidence type="ECO:0000313" key="7">
    <source>
        <dbReference type="Proteomes" id="UP000316609"/>
    </source>
</evidence>
<dbReference type="Gene3D" id="3.90.226.10">
    <property type="entry name" value="2-enoyl-CoA Hydratase, Chain A, domain 1"/>
    <property type="match status" value="1"/>
</dbReference>
<proteinExistence type="inferred from homology"/>
<evidence type="ECO:0000259" key="5">
    <source>
        <dbReference type="Pfam" id="PF01343"/>
    </source>
</evidence>
<comment type="similarity">
    <text evidence="1">Belongs to the peptidase S49 family.</text>
</comment>
<dbReference type="PANTHER" id="PTHR33209">
    <property type="entry name" value="PROTEASE 4"/>
    <property type="match status" value="1"/>
</dbReference>
<evidence type="ECO:0000256" key="3">
    <source>
        <dbReference type="ARBA" id="ARBA00022801"/>
    </source>
</evidence>
<dbReference type="InterPro" id="IPR029045">
    <property type="entry name" value="ClpP/crotonase-like_dom_sf"/>
</dbReference>
<dbReference type="Proteomes" id="UP000316609">
    <property type="component" value="Unassembled WGS sequence"/>
</dbReference>
<protein>
    <recommendedName>
        <fullName evidence="5">Peptidase S49 domain-containing protein</fullName>
    </recommendedName>
</protein>
<dbReference type="EMBL" id="VBOY01000098">
    <property type="protein sequence ID" value="TMQ63951.1"/>
    <property type="molecule type" value="Genomic_DNA"/>
</dbReference>
<dbReference type="Pfam" id="PF01343">
    <property type="entry name" value="Peptidase_S49"/>
    <property type="match status" value="1"/>
</dbReference>
<keyword evidence="3" id="KW-0378">Hydrolase</keyword>
<keyword evidence="2" id="KW-0645">Protease</keyword>
<reference evidence="6 7" key="1">
    <citation type="journal article" date="2019" name="Nat. Microbiol.">
        <title>Mediterranean grassland soil C-N compound turnover is dependent on rainfall and depth, and is mediated by genomically divergent microorganisms.</title>
        <authorList>
            <person name="Diamond S."/>
            <person name="Andeer P.F."/>
            <person name="Li Z."/>
            <person name="Crits-Christoph A."/>
            <person name="Burstein D."/>
            <person name="Anantharaman K."/>
            <person name="Lane K.R."/>
            <person name="Thomas B.C."/>
            <person name="Pan C."/>
            <person name="Northen T.R."/>
            <person name="Banfield J.F."/>
        </authorList>
    </citation>
    <scope>NUCLEOTIDE SEQUENCE [LARGE SCALE GENOMIC DNA]</scope>
    <source>
        <strain evidence="6">WS_8</strain>
    </source>
</reference>
<gene>
    <name evidence="6" type="ORF">E6K78_10055</name>
</gene>
<feature type="domain" description="Peptidase S49" evidence="5">
    <location>
        <begin position="2"/>
        <end position="62"/>
    </location>
</feature>
<evidence type="ECO:0000256" key="2">
    <source>
        <dbReference type="ARBA" id="ARBA00022670"/>
    </source>
</evidence>
<dbReference type="SUPFAM" id="SSF52096">
    <property type="entry name" value="ClpP/crotonase"/>
    <property type="match status" value="1"/>
</dbReference>
<organism evidence="6 7">
    <name type="scientific">Eiseniibacteriota bacterium</name>
    <dbReference type="NCBI Taxonomy" id="2212470"/>
    <lineage>
        <taxon>Bacteria</taxon>
        <taxon>Candidatus Eiseniibacteriota</taxon>
    </lineage>
</organism>
<name>A0A538TK05_UNCEI</name>
<dbReference type="AlphaFoldDB" id="A0A538TK05"/>
<evidence type="ECO:0000256" key="1">
    <source>
        <dbReference type="ARBA" id="ARBA00008683"/>
    </source>
</evidence>
<accession>A0A538TK05</accession>
<dbReference type="PANTHER" id="PTHR33209:SF1">
    <property type="entry name" value="PEPTIDASE S49 DOMAIN-CONTAINING PROTEIN"/>
    <property type="match status" value="1"/>
</dbReference>
<dbReference type="InterPro" id="IPR002142">
    <property type="entry name" value="Peptidase_S49"/>
</dbReference>
<keyword evidence="4" id="KW-0720">Serine protease</keyword>
<sequence length="131" mass="14233">QMEATYRTFVSRVAEGRSLDAATVDSIAQGRVWSGLDALDLHLVDRLGGLEDALTVAKGMAKIGPDQEVVVDVYPKTERTFLQRFVADLIGEDEETDTSLRFPPAIQACLAVARFPSGVALALMPFTVDIH</sequence>
<feature type="non-terminal residue" evidence="6">
    <location>
        <position position="1"/>
    </location>
</feature>
<dbReference type="GO" id="GO:0008236">
    <property type="term" value="F:serine-type peptidase activity"/>
    <property type="evidence" value="ECO:0007669"/>
    <property type="project" value="UniProtKB-KW"/>
</dbReference>
<dbReference type="GO" id="GO:0006508">
    <property type="term" value="P:proteolysis"/>
    <property type="evidence" value="ECO:0007669"/>
    <property type="project" value="UniProtKB-KW"/>
</dbReference>